<dbReference type="RefSeq" id="WP_109230325.1">
    <property type="nucleotide sequence ID" value="NZ_PYHR01000002.1"/>
</dbReference>
<dbReference type="InterPro" id="IPR020846">
    <property type="entry name" value="MFS_dom"/>
</dbReference>
<comment type="caution">
    <text evidence="9">The sequence shown here is derived from an EMBL/GenBank/DDBJ whole genome shotgun (WGS) entry which is preliminary data.</text>
</comment>
<dbReference type="SUPFAM" id="SSF103473">
    <property type="entry name" value="MFS general substrate transporter"/>
    <property type="match status" value="1"/>
</dbReference>
<feature type="transmembrane region" description="Helical" evidence="7">
    <location>
        <begin position="345"/>
        <end position="367"/>
    </location>
</feature>
<feature type="transmembrane region" description="Helical" evidence="7">
    <location>
        <begin position="12"/>
        <end position="29"/>
    </location>
</feature>
<dbReference type="Pfam" id="PF05977">
    <property type="entry name" value="MFS_3"/>
    <property type="match status" value="1"/>
</dbReference>
<dbReference type="CDD" id="cd06173">
    <property type="entry name" value="MFS_MefA_like"/>
    <property type="match status" value="1"/>
</dbReference>
<keyword evidence="5 7" id="KW-1133">Transmembrane helix</keyword>
<evidence type="ECO:0000256" key="4">
    <source>
        <dbReference type="ARBA" id="ARBA00022692"/>
    </source>
</evidence>
<dbReference type="Proteomes" id="UP000245166">
    <property type="component" value="Unassembled WGS sequence"/>
</dbReference>
<dbReference type="PANTHER" id="PTHR23513:SF11">
    <property type="entry name" value="STAPHYLOFERRIN A TRANSPORTER"/>
    <property type="match status" value="1"/>
</dbReference>
<feature type="transmembrane region" description="Helical" evidence="7">
    <location>
        <begin position="79"/>
        <end position="101"/>
    </location>
</feature>
<dbReference type="InterPro" id="IPR010290">
    <property type="entry name" value="TM_effector"/>
</dbReference>
<evidence type="ECO:0000256" key="5">
    <source>
        <dbReference type="ARBA" id="ARBA00022989"/>
    </source>
</evidence>
<feature type="transmembrane region" description="Helical" evidence="7">
    <location>
        <begin position="259"/>
        <end position="278"/>
    </location>
</feature>
<dbReference type="GO" id="GO:0005886">
    <property type="term" value="C:plasma membrane"/>
    <property type="evidence" value="ECO:0007669"/>
    <property type="project" value="UniProtKB-SubCell"/>
</dbReference>
<dbReference type="AlphaFoldDB" id="A0A2U1ZYE6"/>
<dbReference type="EMBL" id="PYHR01000002">
    <property type="protein sequence ID" value="PWD51942.1"/>
    <property type="molecule type" value="Genomic_DNA"/>
</dbReference>
<feature type="transmembrane region" description="Helical" evidence="7">
    <location>
        <begin position="221"/>
        <end position="239"/>
    </location>
</feature>
<dbReference type="GO" id="GO:0022857">
    <property type="term" value="F:transmembrane transporter activity"/>
    <property type="evidence" value="ECO:0007669"/>
    <property type="project" value="InterPro"/>
</dbReference>
<evidence type="ECO:0000256" key="7">
    <source>
        <dbReference type="SAM" id="Phobius"/>
    </source>
</evidence>
<evidence type="ECO:0000256" key="6">
    <source>
        <dbReference type="ARBA" id="ARBA00023136"/>
    </source>
</evidence>
<dbReference type="Gene3D" id="1.20.1250.20">
    <property type="entry name" value="MFS general substrate transporter like domains"/>
    <property type="match status" value="1"/>
</dbReference>
<keyword evidence="2" id="KW-0813">Transport</keyword>
<sequence length="426" mass="45144">MSTTFASLRHRGYRLWFAGALVANIGTWMQRVAQDWVVLTELSDNSGLAVGIVTALQFLPALLLSPYAGLLADRLPRRALLISTQAAMGLLAAGLGVLVLTGVAQLWHVWAFALGLGVASAFDAPVRQTFVAELVPPEGLPNAVGLNSASFNAARLIGPAVAGFAIAAVGPGWVFVVNAASFAFTIVALLRISEAMRFPLAHAERAKGQLREGIDYVRRRTDILVIMVVVGVVGAFGLNFQLTSAVMARTVFDKGPQEYGLLGSILAIGSLAGALVAARRTRPRVRIVVLAALGFGLSGIVMAVAPTYTTYAIAAIPVGFCTLTMLTAANAYVQMSTAPEMRGRVMSLYLMVFLGTTPIGSPFVGWVAEAWGARWSVAIGAIAAIVVAIAAMAWARRAWHVELRYVREPSRRVLVMSDADRVAEAA</sequence>
<feature type="transmembrane region" description="Helical" evidence="7">
    <location>
        <begin position="49"/>
        <end position="72"/>
    </location>
</feature>
<evidence type="ECO:0000256" key="2">
    <source>
        <dbReference type="ARBA" id="ARBA00022448"/>
    </source>
</evidence>
<evidence type="ECO:0000256" key="1">
    <source>
        <dbReference type="ARBA" id="ARBA00004651"/>
    </source>
</evidence>
<name>A0A2U1ZYE6_9MICO</name>
<protein>
    <submittedName>
        <fullName evidence="9">MFS transporter</fullName>
    </submittedName>
</protein>
<keyword evidence="10" id="KW-1185">Reference proteome</keyword>
<feature type="transmembrane region" description="Helical" evidence="7">
    <location>
        <begin position="285"/>
        <end position="305"/>
    </location>
</feature>
<feature type="transmembrane region" description="Helical" evidence="7">
    <location>
        <begin position="373"/>
        <end position="395"/>
    </location>
</feature>
<feature type="transmembrane region" description="Helical" evidence="7">
    <location>
        <begin position="311"/>
        <end position="333"/>
    </location>
</feature>
<evidence type="ECO:0000256" key="3">
    <source>
        <dbReference type="ARBA" id="ARBA00022475"/>
    </source>
</evidence>
<evidence type="ECO:0000259" key="8">
    <source>
        <dbReference type="PROSITE" id="PS50850"/>
    </source>
</evidence>
<dbReference type="OrthoDB" id="9775268at2"/>
<comment type="subcellular location">
    <subcellularLocation>
        <location evidence="1">Cell membrane</location>
        <topology evidence="1">Multi-pass membrane protein</topology>
    </subcellularLocation>
</comment>
<evidence type="ECO:0000313" key="9">
    <source>
        <dbReference type="EMBL" id="PWD51942.1"/>
    </source>
</evidence>
<reference evidence="9 10" key="1">
    <citation type="submission" date="2018-03" db="EMBL/GenBank/DDBJ databases">
        <title>Genome assembly of novel Miniimonas species PCH200.</title>
        <authorList>
            <person name="Thakur V."/>
            <person name="Kumar V."/>
            <person name="Singh D."/>
        </authorList>
    </citation>
    <scope>NUCLEOTIDE SEQUENCE [LARGE SCALE GENOMIC DNA]</scope>
    <source>
        <strain evidence="9 10">PCH200</strain>
    </source>
</reference>
<dbReference type="PROSITE" id="PS50850">
    <property type="entry name" value="MFS"/>
    <property type="match status" value="1"/>
</dbReference>
<accession>A0A2U1ZYE6</accession>
<evidence type="ECO:0000313" key="10">
    <source>
        <dbReference type="Proteomes" id="UP000245166"/>
    </source>
</evidence>
<gene>
    <name evidence="9" type="ORF">C8046_16100</name>
</gene>
<keyword evidence="6 7" id="KW-0472">Membrane</keyword>
<dbReference type="InterPro" id="IPR036259">
    <property type="entry name" value="MFS_trans_sf"/>
</dbReference>
<keyword evidence="4 7" id="KW-0812">Transmembrane</keyword>
<proteinExistence type="predicted"/>
<keyword evidence="3" id="KW-1003">Cell membrane</keyword>
<organism evidence="9 10">
    <name type="scientific">Serinibacter arcticus</name>
    <dbReference type="NCBI Taxonomy" id="1655435"/>
    <lineage>
        <taxon>Bacteria</taxon>
        <taxon>Bacillati</taxon>
        <taxon>Actinomycetota</taxon>
        <taxon>Actinomycetes</taxon>
        <taxon>Micrococcales</taxon>
        <taxon>Beutenbergiaceae</taxon>
        <taxon>Serinibacter</taxon>
    </lineage>
</organism>
<feature type="domain" description="Major facilitator superfamily (MFS) profile" evidence="8">
    <location>
        <begin position="1"/>
        <end position="399"/>
    </location>
</feature>
<dbReference type="PANTHER" id="PTHR23513">
    <property type="entry name" value="INTEGRAL MEMBRANE EFFLUX PROTEIN-RELATED"/>
    <property type="match status" value="1"/>
</dbReference>